<feature type="domain" description="RING-type" evidence="9">
    <location>
        <begin position="260"/>
        <end position="452"/>
    </location>
</feature>
<dbReference type="GO" id="GO:0016567">
    <property type="term" value="P:protein ubiquitination"/>
    <property type="evidence" value="ECO:0007669"/>
    <property type="project" value="InterPro"/>
</dbReference>
<dbReference type="PANTHER" id="PTHR11685">
    <property type="entry name" value="RBR FAMILY RING FINGER AND IBR DOMAIN-CONTAINING"/>
    <property type="match status" value="1"/>
</dbReference>
<dbReference type="GO" id="GO:0061630">
    <property type="term" value="F:ubiquitin protein ligase activity"/>
    <property type="evidence" value="ECO:0007669"/>
    <property type="project" value="UniProtKB-EC"/>
</dbReference>
<name>A0A5J5F097_9PEZI</name>
<evidence type="ECO:0000256" key="5">
    <source>
        <dbReference type="ARBA" id="ARBA00022737"/>
    </source>
</evidence>
<proteinExistence type="predicted"/>
<dbReference type="EC" id="2.3.2.31" evidence="2"/>
<dbReference type="PROSITE" id="PS51873">
    <property type="entry name" value="TRIAD"/>
    <property type="match status" value="1"/>
</dbReference>
<dbReference type="OrthoDB" id="10009520at2759"/>
<dbReference type="CDD" id="cd20335">
    <property type="entry name" value="BRcat_RBR"/>
    <property type="match status" value="1"/>
</dbReference>
<sequence length="534" mass="59505">MLYHPPIYGGVPFKPGLAHQFPLRLASYPFGHPVKSTFIFSTLSINQFRRAIKGQSESPVIMTLLLHDFLDPFASSSASSSASASSSSSSILDLDLSISDADLEAIVAVQIADLEEALSLNARKGKAREGAPASAAEQALQHYRNYLTNVSAILADARLAASLDQALNVDARILSEALEEEQQALRDREMAIALSREEDEEDEEEPVPVMTATQGSEHVSLPILGYRPPTHTPGANPRLPMGYATSSGTARNSSMTSLVTERECCSCMEFRYCVTAPCGDGYCHICLKQVFKNACTDEELFPPRCCKEEIPLFLVAPFLQSQEIALFKEKNQEFSTPHRTYCHGPQCGAFIPPADIEEDCALCGKCTLMTCVSCKQQWHGNSDCPTDKDLDVTLQIAATEGWQRCRSCHALVERLFGCQHISCRCGYQFCYHCGEKWKTCPCTDWNEHALDRRAEQLAIRDLGVHVVPTRLARRTAELRKELERRHECAHEGGWARKNTPREKCEMCNDTLAEYIWVCNGCKLYACTRCRKNRI</sequence>
<evidence type="ECO:0000256" key="2">
    <source>
        <dbReference type="ARBA" id="ARBA00012251"/>
    </source>
</evidence>
<keyword evidence="6" id="KW-0863">Zinc-finger</keyword>
<organism evidence="10 11">
    <name type="scientific">Sphaerosporella brunnea</name>
    <dbReference type="NCBI Taxonomy" id="1250544"/>
    <lineage>
        <taxon>Eukaryota</taxon>
        <taxon>Fungi</taxon>
        <taxon>Dikarya</taxon>
        <taxon>Ascomycota</taxon>
        <taxon>Pezizomycotina</taxon>
        <taxon>Pezizomycetes</taxon>
        <taxon>Pezizales</taxon>
        <taxon>Pyronemataceae</taxon>
        <taxon>Sphaerosporella</taxon>
    </lineage>
</organism>
<dbReference type="Gene3D" id="1.20.120.1750">
    <property type="match status" value="1"/>
</dbReference>
<evidence type="ECO:0000256" key="6">
    <source>
        <dbReference type="ARBA" id="ARBA00022771"/>
    </source>
</evidence>
<dbReference type="Pfam" id="PF01485">
    <property type="entry name" value="IBR"/>
    <property type="match status" value="1"/>
</dbReference>
<dbReference type="SUPFAM" id="SSF57850">
    <property type="entry name" value="RING/U-box"/>
    <property type="match status" value="1"/>
</dbReference>
<keyword evidence="5" id="KW-0677">Repeat</keyword>
<keyword evidence="11" id="KW-1185">Reference proteome</keyword>
<gene>
    <name evidence="10" type="ORF">FN846DRAFT_943327</name>
</gene>
<dbReference type="Proteomes" id="UP000326924">
    <property type="component" value="Unassembled WGS sequence"/>
</dbReference>
<keyword evidence="4" id="KW-0479">Metal-binding</keyword>
<keyword evidence="3" id="KW-0808">Transferase</keyword>
<keyword evidence="8" id="KW-0862">Zinc</keyword>
<accession>A0A5J5F097</accession>
<dbReference type="CDD" id="cd22584">
    <property type="entry name" value="Rcat_RBR_unk"/>
    <property type="match status" value="1"/>
</dbReference>
<evidence type="ECO:0000256" key="8">
    <source>
        <dbReference type="ARBA" id="ARBA00022833"/>
    </source>
</evidence>
<dbReference type="InParanoid" id="A0A5J5F097"/>
<dbReference type="SMART" id="SM00647">
    <property type="entry name" value="IBR"/>
    <property type="match status" value="1"/>
</dbReference>
<reference evidence="10 11" key="1">
    <citation type="submission" date="2019-09" db="EMBL/GenBank/DDBJ databases">
        <title>Draft genome of the ectomycorrhizal ascomycete Sphaerosporella brunnea.</title>
        <authorList>
            <consortium name="DOE Joint Genome Institute"/>
            <person name="Benucci G.M."/>
            <person name="Marozzi G."/>
            <person name="Antonielli L."/>
            <person name="Sanchez S."/>
            <person name="Marco P."/>
            <person name="Wang X."/>
            <person name="Falini L.B."/>
            <person name="Barry K."/>
            <person name="Haridas S."/>
            <person name="Lipzen A."/>
            <person name="Labutti K."/>
            <person name="Grigoriev I.V."/>
            <person name="Murat C."/>
            <person name="Martin F."/>
            <person name="Albertini E."/>
            <person name="Donnini D."/>
            <person name="Bonito G."/>
        </authorList>
    </citation>
    <scope>NUCLEOTIDE SEQUENCE [LARGE SCALE GENOMIC DNA]</scope>
    <source>
        <strain evidence="10 11">Sb_GMNB300</strain>
    </source>
</reference>
<protein>
    <recommendedName>
        <fullName evidence="2">RBR-type E3 ubiquitin transferase</fullName>
        <ecNumber evidence="2">2.3.2.31</ecNumber>
    </recommendedName>
</protein>
<comment type="catalytic activity">
    <reaction evidence="1">
        <text>[E2 ubiquitin-conjugating enzyme]-S-ubiquitinyl-L-cysteine + [acceptor protein]-L-lysine = [E2 ubiquitin-conjugating enzyme]-L-cysteine + [acceptor protein]-N(6)-ubiquitinyl-L-lysine.</text>
        <dbReference type="EC" id="2.3.2.31"/>
    </reaction>
</comment>
<evidence type="ECO:0000313" key="11">
    <source>
        <dbReference type="Proteomes" id="UP000326924"/>
    </source>
</evidence>
<evidence type="ECO:0000256" key="4">
    <source>
        <dbReference type="ARBA" id="ARBA00022723"/>
    </source>
</evidence>
<evidence type="ECO:0000256" key="3">
    <source>
        <dbReference type="ARBA" id="ARBA00022679"/>
    </source>
</evidence>
<keyword evidence="7" id="KW-0833">Ubl conjugation pathway</keyword>
<dbReference type="GO" id="GO:0008270">
    <property type="term" value="F:zinc ion binding"/>
    <property type="evidence" value="ECO:0007669"/>
    <property type="project" value="UniProtKB-KW"/>
</dbReference>
<dbReference type="InterPro" id="IPR031127">
    <property type="entry name" value="E3_UB_ligase_RBR"/>
</dbReference>
<evidence type="ECO:0000256" key="1">
    <source>
        <dbReference type="ARBA" id="ARBA00001798"/>
    </source>
</evidence>
<dbReference type="AlphaFoldDB" id="A0A5J5F097"/>
<dbReference type="EMBL" id="VXIS01000061">
    <property type="protein sequence ID" value="KAA8909079.1"/>
    <property type="molecule type" value="Genomic_DNA"/>
</dbReference>
<dbReference type="InterPro" id="IPR044066">
    <property type="entry name" value="TRIAD_supradom"/>
</dbReference>
<dbReference type="InterPro" id="IPR002867">
    <property type="entry name" value="IBR_dom"/>
</dbReference>
<comment type="caution">
    <text evidence="10">The sequence shown here is derived from an EMBL/GenBank/DDBJ whole genome shotgun (WGS) entry which is preliminary data.</text>
</comment>
<evidence type="ECO:0000313" key="10">
    <source>
        <dbReference type="EMBL" id="KAA8909079.1"/>
    </source>
</evidence>
<evidence type="ECO:0000259" key="9">
    <source>
        <dbReference type="PROSITE" id="PS51873"/>
    </source>
</evidence>
<evidence type="ECO:0000256" key="7">
    <source>
        <dbReference type="ARBA" id="ARBA00022786"/>
    </source>
</evidence>